<keyword evidence="4" id="KW-0720">Serine protease</keyword>
<keyword evidence="2" id="KW-0645">Protease</keyword>
<dbReference type="InterPro" id="IPR051543">
    <property type="entry name" value="Serine_Peptidase_S9A"/>
</dbReference>
<evidence type="ECO:0000259" key="6">
    <source>
        <dbReference type="Pfam" id="PF02897"/>
    </source>
</evidence>
<comment type="similarity">
    <text evidence="1">Belongs to the peptidase S9A family.</text>
</comment>
<evidence type="ECO:0000256" key="4">
    <source>
        <dbReference type="ARBA" id="ARBA00022825"/>
    </source>
</evidence>
<dbReference type="GO" id="GO:0004252">
    <property type="term" value="F:serine-type endopeptidase activity"/>
    <property type="evidence" value="ECO:0007669"/>
    <property type="project" value="UniProtKB-EC"/>
</dbReference>
<dbReference type="Gene3D" id="2.130.10.120">
    <property type="entry name" value="Prolyl oligopeptidase, N-terminal domain"/>
    <property type="match status" value="1"/>
</dbReference>
<dbReference type="RefSeq" id="WP_184258197.1">
    <property type="nucleotide sequence ID" value="NZ_JACHIO010000017.1"/>
</dbReference>
<evidence type="ECO:0000256" key="1">
    <source>
        <dbReference type="ARBA" id="ARBA00005228"/>
    </source>
</evidence>
<dbReference type="InterPro" id="IPR029058">
    <property type="entry name" value="AB_hydrolase_fold"/>
</dbReference>
<dbReference type="PROSITE" id="PS00708">
    <property type="entry name" value="PRO_ENDOPEP_SER"/>
    <property type="match status" value="1"/>
</dbReference>
<feature type="domain" description="Peptidase S9A N-terminal" evidence="6">
    <location>
        <begin position="16"/>
        <end position="408"/>
    </location>
</feature>
<dbReference type="SUPFAM" id="SSF50993">
    <property type="entry name" value="Peptidase/esterase 'gauge' domain"/>
    <property type="match status" value="1"/>
</dbReference>
<dbReference type="EC" id="3.4.21.83" evidence="7"/>
<proteinExistence type="inferred from homology"/>
<name>A0A7W8EB85_9BACT</name>
<dbReference type="GO" id="GO:0006508">
    <property type="term" value="P:proteolysis"/>
    <property type="evidence" value="ECO:0007669"/>
    <property type="project" value="UniProtKB-KW"/>
</dbReference>
<evidence type="ECO:0000313" key="8">
    <source>
        <dbReference type="Proteomes" id="UP000584867"/>
    </source>
</evidence>
<keyword evidence="3 7" id="KW-0378">Hydrolase</keyword>
<protein>
    <submittedName>
        <fullName evidence="7">Oligopeptidase B</fullName>
        <ecNumber evidence="7">3.4.21.83</ecNumber>
    </submittedName>
</protein>
<dbReference type="InterPro" id="IPR023302">
    <property type="entry name" value="Pept_S9A_N"/>
</dbReference>
<evidence type="ECO:0000256" key="2">
    <source>
        <dbReference type="ARBA" id="ARBA00022670"/>
    </source>
</evidence>
<dbReference type="InterPro" id="IPR002471">
    <property type="entry name" value="Pept_S9_AS"/>
</dbReference>
<dbReference type="Gene3D" id="3.40.50.1820">
    <property type="entry name" value="alpha/beta hydrolase"/>
    <property type="match status" value="1"/>
</dbReference>
<reference evidence="7 8" key="1">
    <citation type="submission" date="2020-08" db="EMBL/GenBank/DDBJ databases">
        <title>Genomic Encyclopedia of Type Strains, Phase IV (KMG-V): Genome sequencing to study the core and pangenomes of soil and plant-associated prokaryotes.</title>
        <authorList>
            <person name="Whitman W."/>
        </authorList>
    </citation>
    <scope>NUCLEOTIDE SEQUENCE [LARGE SCALE GENOMIC DNA]</scope>
    <source>
        <strain evidence="7 8">X5P3</strain>
    </source>
</reference>
<organism evidence="7 8">
    <name type="scientific">Granulicella mallensis</name>
    <dbReference type="NCBI Taxonomy" id="940614"/>
    <lineage>
        <taxon>Bacteria</taxon>
        <taxon>Pseudomonadati</taxon>
        <taxon>Acidobacteriota</taxon>
        <taxon>Terriglobia</taxon>
        <taxon>Terriglobales</taxon>
        <taxon>Acidobacteriaceae</taxon>
        <taxon>Granulicella</taxon>
    </lineage>
</organism>
<accession>A0A7W8EB85</accession>
<dbReference type="Pfam" id="PF02897">
    <property type="entry name" value="Peptidase_S9_N"/>
    <property type="match status" value="1"/>
</dbReference>
<dbReference type="AlphaFoldDB" id="A0A7W8EB85"/>
<evidence type="ECO:0000259" key="5">
    <source>
        <dbReference type="Pfam" id="PF00326"/>
    </source>
</evidence>
<evidence type="ECO:0000256" key="3">
    <source>
        <dbReference type="ARBA" id="ARBA00022801"/>
    </source>
</evidence>
<dbReference type="PRINTS" id="PR00862">
    <property type="entry name" value="PROLIGOPTASE"/>
</dbReference>
<gene>
    <name evidence="7" type="ORF">HDF15_003844</name>
</gene>
<dbReference type="EMBL" id="JACHIO010000017">
    <property type="protein sequence ID" value="MBB5065476.1"/>
    <property type="molecule type" value="Genomic_DNA"/>
</dbReference>
<dbReference type="PANTHER" id="PTHR11757:SF19">
    <property type="entry name" value="PROLYL ENDOPEPTIDASE-LIKE"/>
    <property type="match status" value="1"/>
</dbReference>
<comment type="caution">
    <text evidence="7">The sequence shown here is derived from an EMBL/GenBank/DDBJ whole genome shotgun (WGS) entry which is preliminary data.</text>
</comment>
<dbReference type="Proteomes" id="UP000584867">
    <property type="component" value="Unassembled WGS sequence"/>
</dbReference>
<dbReference type="Pfam" id="PF00326">
    <property type="entry name" value="Peptidase_S9"/>
    <property type="match status" value="1"/>
</dbReference>
<evidence type="ECO:0000313" key="7">
    <source>
        <dbReference type="EMBL" id="MBB5065476.1"/>
    </source>
</evidence>
<dbReference type="PANTHER" id="PTHR11757">
    <property type="entry name" value="PROTEASE FAMILY S9A OLIGOPEPTIDASE"/>
    <property type="match status" value="1"/>
</dbReference>
<dbReference type="InterPro" id="IPR002470">
    <property type="entry name" value="Peptidase_S9A"/>
</dbReference>
<dbReference type="InterPro" id="IPR001375">
    <property type="entry name" value="Peptidase_S9_cat"/>
</dbReference>
<feature type="domain" description="Peptidase S9 prolyl oligopeptidase catalytic" evidence="5">
    <location>
        <begin position="469"/>
        <end position="683"/>
    </location>
</feature>
<dbReference type="FunFam" id="3.40.50.1820:FF:000005">
    <property type="entry name" value="Prolyl endopeptidase"/>
    <property type="match status" value="1"/>
</dbReference>
<sequence>MPSISQLPLATPEPKTLDIHGTQLYDDYAWLRDKGSPRVTEYLEAENAYTSAAMQGTEALQGALYEEILSHIKEDDVSVPYRDGAWEYLTRTEKGLQYPRFRRRSAEGPGEEQTILDVNALAAGQPFMSVGVLGISPDGKLLAYTTDNTGFRQYRLAIKNLETNETLTDTAERVGSISWAADSATLFYTTEDEQTKRQDRLWRHSLGSTADTLVFEEKDERFNIGVGRTLDRRYLMLECGSHTTSESWFLDAAKPEGTFTLIAPRVDDEEYSVEHREGFFYLRTNHEAEQFKLVRTPVNDPGREHWQEILPEHADAPLEDFDLFQSFLVASYRERGLPVLRVFALDASGLLTTSNDIRFPDPAYTAFGEINRDFTTTTFRYAYQSLVRPASVFAYDVATQQSTLLKQQEVPGGFDASQYASERLWFSATDGVQVPISLVYRRDRFHKDGSSPLYVYGYGSYGYALPLGFSASRLALLDRGVVIAYAHIRGGGELGDPWHDAGKMMSKRNTFTDFIDATEFLLAEGYGDRKRVAIEGGSAGGLLMGAVTNMRPDLFRAVLSHVPFVDVMNTMLDASLPLTVAEYEEWGNPNEPEAFAYMRSYSPYDNLAAGAYPAMLVKTSLNDSQVMYWEPAKYVAKLRTLKTNDTPLLLHINMDAGHGGASGRYDYLKEIAFDFAFLLKELGLVEEKS</sequence>
<dbReference type="SUPFAM" id="SSF53474">
    <property type="entry name" value="alpha/beta-Hydrolases"/>
    <property type="match status" value="1"/>
</dbReference>